<feature type="region of interest" description="Disordered" evidence="1">
    <location>
        <begin position="211"/>
        <end position="299"/>
    </location>
</feature>
<evidence type="ECO:0000313" key="3">
    <source>
        <dbReference type="Proteomes" id="UP000244855"/>
    </source>
</evidence>
<organism evidence="2 3">
    <name type="scientific">Periconia macrospinosa</name>
    <dbReference type="NCBI Taxonomy" id="97972"/>
    <lineage>
        <taxon>Eukaryota</taxon>
        <taxon>Fungi</taxon>
        <taxon>Dikarya</taxon>
        <taxon>Ascomycota</taxon>
        <taxon>Pezizomycotina</taxon>
        <taxon>Dothideomycetes</taxon>
        <taxon>Pleosporomycetidae</taxon>
        <taxon>Pleosporales</taxon>
        <taxon>Massarineae</taxon>
        <taxon>Periconiaceae</taxon>
        <taxon>Periconia</taxon>
    </lineage>
</organism>
<feature type="compositionally biased region" description="Basic residues" evidence="1">
    <location>
        <begin position="289"/>
        <end position="299"/>
    </location>
</feature>
<evidence type="ECO:0008006" key="4">
    <source>
        <dbReference type="Google" id="ProtNLM"/>
    </source>
</evidence>
<evidence type="ECO:0000313" key="2">
    <source>
        <dbReference type="EMBL" id="PVH91586.1"/>
    </source>
</evidence>
<feature type="compositionally biased region" description="Polar residues" evidence="1">
    <location>
        <begin position="250"/>
        <end position="279"/>
    </location>
</feature>
<dbReference type="Gene3D" id="1.10.287.110">
    <property type="entry name" value="DnaJ domain"/>
    <property type="match status" value="1"/>
</dbReference>
<accession>A0A2V1D0P7</accession>
<dbReference type="AlphaFoldDB" id="A0A2V1D0P7"/>
<protein>
    <recommendedName>
        <fullName evidence="4">J domain-containing protein</fullName>
    </recommendedName>
</protein>
<name>A0A2V1D0P7_9PLEO</name>
<evidence type="ECO:0000256" key="1">
    <source>
        <dbReference type="SAM" id="MobiDB-lite"/>
    </source>
</evidence>
<reference evidence="2 3" key="1">
    <citation type="journal article" date="2018" name="Sci. Rep.">
        <title>Comparative genomics provides insights into the lifestyle and reveals functional heterogeneity of dark septate endophytic fungi.</title>
        <authorList>
            <person name="Knapp D.G."/>
            <person name="Nemeth J.B."/>
            <person name="Barry K."/>
            <person name="Hainaut M."/>
            <person name="Henrissat B."/>
            <person name="Johnson J."/>
            <person name="Kuo A."/>
            <person name="Lim J.H.P."/>
            <person name="Lipzen A."/>
            <person name="Nolan M."/>
            <person name="Ohm R.A."/>
            <person name="Tamas L."/>
            <person name="Grigoriev I.V."/>
            <person name="Spatafora J.W."/>
            <person name="Nagy L.G."/>
            <person name="Kovacs G.M."/>
        </authorList>
    </citation>
    <scope>NUCLEOTIDE SEQUENCE [LARGE SCALE GENOMIC DNA]</scope>
    <source>
        <strain evidence="2 3">DSE2036</strain>
    </source>
</reference>
<gene>
    <name evidence="2" type="ORF">DM02DRAFT_663836</name>
</gene>
<sequence>MRKFRRQHRSPLYQVAEALKDIEMEQMETINPCILAPWERRAQTVTDNSTQKLSADWAVRIAVSSSLRNGVVGMGGAIKIQNDETRSFSTTLGKREEQNPYAAELAAMATALSMLPKLRIVVPNLKDVDIFNLLNVNPHKLRNLSIEIILKAIQTAYRTKMRAVHPDKARTGHLDPKSAQQLNALKDFLGNFDEREVNPGTIRKLVEEGCRQRVSRPGRHRSRRTPMLRRGISPPGSSLLNPIVLDAPALTSSNPIDAPGSTSSSPVSLDAPGTSTASSEQEHTENMRARRKRRSRRNTKAYHLSRGTWWVGRVYANGSDIRSVWEQD</sequence>
<dbReference type="Proteomes" id="UP000244855">
    <property type="component" value="Unassembled WGS sequence"/>
</dbReference>
<dbReference type="OrthoDB" id="3261222at2759"/>
<dbReference type="InterPro" id="IPR036869">
    <property type="entry name" value="J_dom_sf"/>
</dbReference>
<feature type="compositionally biased region" description="Basic residues" evidence="1">
    <location>
        <begin position="213"/>
        <end position="227"/>
    </location>
</feature>
<keyword evidence="3" id="KW-1185">Reference proteome</keyword>
<dbReference type="STRING" id="97972.A0A2V1D0P7"/>
<proteinExistence type="predicted"/>
<dbReference type="SUPFAM" id="SSF46565">
    <property type="entry name" value="Chaperone J-domain"/>
    <property type="match status" value="1"/>
</dbReference>
<dbReference type="EMBL" id="KZ805828">
    <property type="protein sequence ID" value="PVH91586.1"/>
    <property type="molecule type" value="Genomic_DNA"/>
</dbReference>